<organism evidence="2 3">
    <name type="scientific">Tribolium castaneum</name>
    <name type="common">Red flour beetle</name>
    <dbReference type="NCBI Taxonomy" id="7070"/>
    <lineage>
        <taxon>Eukaryota</taxon>
        <taxon>Metazoa</taxon>
        <taxon>Ecdysozoa</taxon>
        <taxon>Arthropoda</taxon>
        <taxon>Hexapoda</taxon>
        <taxon>Insecta</taxon>
        <taxon>Pterygota</taxon>
        <taxon>Neoptera</taxon>
        <taxon>Endopterygota</taxon>
        <taxon>Coleoptera</taxon>
        <taxon>Polyphaga</taxon>
        <taxon>Cucujiformia</taxon>
        <taxon>Tenebrionidae</taxon>
        <taxon>Tenebrionidae incertae sedis</taxon>
        <taxon>Tribolium</taxon>
    </lineage>
</organism>
<dbReference type="AlphaFoldDB" id="D6WJX2"/>
<dbReference type="InParanoid" id="D6WJX2"/>
<feature type="region of interest" description="Disordered" evidence="1">
    <location>
        <begin position="222"/>
        <end position="278"/>
    </location>
</feature>
<keyword evidence="3" id="KW-1185">Reference proteome</keyword>
<protein>
    <submittedName>
        <fullName evidence="2">Uncharacterized protein</fullName>
    </submittedName>
</protein>
<evidence type="ECO:0000313" key="2">
    <source>
        <dbReference type="EMBL" id="EFA03915.1"/>
    </source>
</evidence>
<dbReference type="EMBL" id="KQ971342">
    <property type="protein sequence ID" value="EFA03915.1"/>
    <property type="molecule type" value="Genomic_DNA"/>
</dbReference>
<evidence type="ECO:0000313" key="3">
    <source>
        <dbReference type="Proteomes" id="UP000007266"/>
    </source>
</evidence>
<proteinExistence type="predicted"/>
<reference evidence="2 3" key="1">
    <citation type="journal article" date="2008" name="Nature">
        <title>The genome of the model beetle and pest Tribolium castaneum.</title>
        <authorList>
            <consortium name="Tribolium Genome Sequencing Consortium"/>
            <person name="Richards S."/>
            <person name="Gibbs R.A."/>
            <person name="Weinstock G.M."/>
            <person name="Brown S.J."/>
            <person name="Denell R."/>
            <person name="Beeman R.W."/>
            <person name="Gibbs R."/>
            <person name="Beeman R.W."/>
            <person name="Brown S.J."/>
            <person name="Bucher G."/>
            <person name="Friedrich M."/>
            <person name="Grimmelikhuijzen C.J."/>
            <person name="Klingler M."/>
            <person name="Lorenzen M."/>
            <person name="Richards S."/>
            <person name="Roth S."/>
            <person name="Schroder R."/>
            <person name="Tautz D."/>
            <person name="Zdobnov E.M."/>
            <person name="Muzny D."/>
            <person name="Gibbs R.A."/>
            <person name="Weinstock G.M."/>
            <person name="Attaway T."/>
            <person name="Bell S."/>
            <person name="Buhay C.J."/>
            <person name="Chandrabose M.N."/>
            <person name="Chavez D."/>
            <person name="Clerk-Blankenburg K.P."/>
            <person name="Cree A."/>
            <person name="Dao M."/>
            <person name="Davis C."/>
            <person name="Chacko J."/>
            <person name="Dinh H."/>
            <person name="Dugan-Rocha S."/>
            <person name="Fowler G."/>
            <person name="Garner T.T."/>
            <person name="Garnes J."/>
            <person name="Gnirke A."/>
            <person name="Hawes A."/>
            <person name="Hernandez J."/>
            <person name="Hines S."/>
            <person name="Holder M."/>
            <person name="Hume J."/>
            <person name="Jhangiani S.N."/>
            <person name="Joshi V."/>
            <person name="Khan Z.M."/>
            <person name="Jackson L."/>
            <person name="Kovar C."/>
            <person name="Kowis A."/>
            <person name="Lee S."/>
            <person name="Lewis L.R."/>
            <person name="Margolis J."/>
            <person name="Morgan M."/>
            <person name="Nazareth L.V."/>
            <person name="Nguyen N."/>
            <person name="Okwuonu G."/>
            <person name="Parker D."/>
            <person name="Richards S."/>
            <person name="Ruiz S.J."/>
            <person name="Santibanez J."/>
            <person name="Savard J."/>
            <person name="Scherer S.E."/>
            <person name="Schneider B."/>
            <person name="Sodergren E."/>
            <person name="Tautz D."/>
            <person name="Vattahil S."/>
            <person name="Villasana D."/>
            <person name="White C.S."/>
            <person name="Wright R."/>
            <person name="Park Y."/>
            <person name="Beeman R.W."/>
            <person name="Lord J."/>
            <person name="Oppert B."/>
            <person name="Lorenzen M."/>
            <person name="Brown S."/>
            <person name="Wang L."/>
            <person name="Savard J."/>
            <person name="Tautz D."/>
            <person name="Richards S."/>
            <person name="Weinstock G."/>
            <person name="Gibbs R.A."/>
            <person name="Liu Y."/>
            <person name="Worley K."/>
            <person name="Weinstock G."/>
            <person name="Elsik C.G."/>
            <person name="Reese J.T."/>
            <person name="Elhaik E."/>
            <person name="Landan G."/>
            <person name="Graur D."/>
            <person name="Arensburger P."/>
            <person name="Atkinson P."/>
            <person name="Beeman R.W."/>
            <person name="Beidler J."/>
            <person name="Brown S.J."/>
            <person name="Demuth J.P."/>
            <person name="Drury D.W."/>
            <person name="Du Y.Z."/>
            <person name="Fujiwara H."/>
            <person name="Lorenzen M."/>
            <person name="Maselli V."/>
            <person name="Osanai M."/>
            <person name="Park Y."/>
            <person name="Robertson H.M."/>
            <person name="Tu Z."/>
            <person name="Wang J.J."/>
            <person name="Wang S."/>
            <person name="Richards S."/>
            <person name="Song H."/>
            <person name="Zhang L."/>
            <person name="Sodergren E."/>
            <person name="Werner D."/>
            <person name="Stanke M."/>
            <person name="Morgenstern B."/>
            <person name="Solovyev V."/>
            <person name="Kosarev P."/>
            <person name="Brown G."/>
            <person name="Chen H.C."/>
            <person name="Ermolaeva O."/>
            <person name="Hlavina W."/>
            <person name="Kapustin Y."/>
            <person name="Kiryutin B."/>
            <person name="Kitts P."/>
            <person name="Maglott D."/>
            <person name="Pruitt K."/>
            <person name="Sapojnikov V."/>
            <person name="Souvorov A."/>
            <person name="Mackey A.J."/>
            <person name="Waterhouse R.M."/>
            <person name="Wyder S."/>
            <person name="Zdobnov E.M."/>
            <person name="Zdobnov E.M."/>
            <person name="Wyder S."/>
            <person name="Kriventseva E.V."/>
            <person name="Kadowaki T."/>
            <person name="Bork P."/>
            <person name="Aranda M."/>
            <person name="Bao R."/>
            <person name="Beermann A."/>
            <person name="Berns N."/>
            <person name="Bolognesi R."/>
            <person name="Bonneton F."/>
            <person name="Bopp D."/>
            <person name="Brown S.J."/>
            <person name="Bucher G."/>
            <person name="Butts T."/>
            <person name="Chaumot A."/>
            <person name="Denell R.E."/>
            <person name="Ferrier D.E."/>
            <person name="Friedrich M."/>
            <person name="Gordon C.M."/>
            <person name="Jindra M."/>
            <person name="Klingler M."/>
            <person name="Lan Q."/>
            <person name="Lattorff H.M."/>
            <person name="Laudet V."/>
            <person name="von Levetsow C."/>
            <person name="Liu Z."/>
            <person name="Lutz R."/>
            <person name="Lynch J.A."/>
            <person name="da Fonseca R.N."/>
            <person name="Posnien N."/>
            <person name="Reuter R."/>
            <person name="Roth S."/>
            <person name="Savard J."/>
            <person name="Schinko J.B."/>
            <person name="Schmitt C."/>
            <person name="Schoppmeier M."/>
            <person name="Schroder R."/>
            <person name="Shippy T.D."/>
            <person name="Simonnet F."/>
            <person name="Marques-Souza H."/>
            <person name="Tautz D."/>
            <person name="Tomoyasu Y."/>
            <person name="Trauner J."/>
            <person name="Van der Zee M."/>
            <person name="Vervoort M."/>
            <person name="Wittkopp N."/>
            <person name="Wimmer E.A."/>
            <person name="Yang X."/>
            <person name="Jones A.K."/>
            <person name="Sattelle D.B."/>
            <person name="Ebert P.R."/>
            <person name="Nelson D."/>
            <person name="Scott J.G."/>
            <person name="Beeman R.W."/>
            <person name="Muthukrishnan S."/>
            <person name="Kramer K.J."/>
            <person name="Arakane Y."/>
            <person name="Beeman R.W."/>
            <person name="Zhu Q."/>
            <person name="Hogenkamp D."/>
            <person name="Dixit R."/>
            <person name="Oppert B."/>
            <person name="Jiang H."/>
            <person name="Zou Z."/>
            <person name="Marshall J."/>
            <person name="Elpidina E."/>
            <person name="Vinokurov K."/>
            <person name="Oppert C."/>
            <person name="Zou Z."/>
            <person name="Evans J."/>
            <person name="Lu Z."/>
            <person name="Zhao P."/>
            <person name="Sumathipala N."/>
            <person name="Altincicek B."/>
            <person name="Vilcinskas A."/>
            <person name="Williams M."/>
            <person name="Hultmark D."/>
            <person name="Hetru C."/>
            <person name="Jiang H."/>
            <person name="Grimmelikhuijzen C.J."/>
            <person name="Hauser F."/>
            <person name="Cazzamali G."/>
            <person name="Williamson M."/>
            <person name="Park Y."/>
            <person name="Li B."/>
            <person name="Tanaka Y."/>
            <person name="Predel R."/>
            <person name="Neupert S."/>
            <person name="Schachtner J."/>
            <person name="Verleyen P."/>
            <person name="Raible F."/>
            <person name="Bork P."/>
            <person name="Friedrich M."/>
            <person name="Walden K.K."/>
            <person name="Robertson H.M."/>
            <person name="Angeli S."/>
            <person name="Foret S."/>
            <person name="Bucher G."/>
            <person name="Schuetz S."/>
            <person name="Maleszka R."/>
            <person name="Wimmer E.A."/>
            <person name="Beeman R.W."/>
            <person name="Lorenzen M."/>
            <person name="Tomoyasu Y."/>
            <person name="Miller S.C."/>
            <person name="Grossmann D."/>
            <person name="Bucher G."/>
        </authorList>
    </citation>
    <scope>NUCLEOTIDE SEQUENCE [LARGE SCALE GENOMIC DNA]</scope>
    <source>
        <strain evidence="2 3">Georgia GA2</strain>
    </source>
</reference>
<feature type="region of interest" description="Disordered" evidence="1">
    <location>
        <begin position="158"/>
        <end position="197"/>
    </location>
</feature>
<feature type="compositionally biased region" description="Polar residues" evidence="1">
    <location>
        <begin position="173"/>
        <end position="183"/>
    </location>
</feature>
<name>D6WJX2_TRICA</name>
<accession>D6WJX2</accession>
<gene>
    <name evidence="2" type="primary">GLEAN_14049</name>
    <name evidence="2" type="ORF">TcasGA2_TC014049</name>
</gene>
<sequence length="306" mass="34849">MANLSVIESRNRLISTVNLQFKSTWNTRVTTMRRVGERRETRVIRMSSNYGLWNAVRVMDLVLEDSESFTEANISPHQIEVDIIAGFLLPISLVSKNGQGNKPLNHTRTTHYLSLISLCRKRTLSVRQNLRRNSTLNQRNRHRLEILSNNRNLMFVKTQKQKSNRKIEKSQNRHNIATISPPDQKQHQNQKFKQNKTDVNGLPDVLLFETKIQMLPKGSLLKAKPKSPFRKNDFARGASDTPTPLDAPKMGPPPTLDSAPTSQAATGGKLTWNDADDDDDADVNAKYTLFTFFMTNIPQKTQLLTQ</sequence>
<dbReference type="Proteomes" id="UP000007266">
    <property type="component" value="Linkage group 5"/>
</dbReference>
<reference evidence="2 3" key="2">
    <citation type="journal article" date="2010" name="Nucleic Acids Res.">
        <title>BeetleBase in 2010: revisions to provide comprehensive genomic information for Tribolium castaneum.</title>
        <authorList>
            <person name="Kim H.S."/>
            <person name="Murphy T."/>
            <person name="Xia J."/>
            <person name="Caragea D."/>
            <person name="Park Y."/>
            <person name="Beeman R.W."/>
            <person name="Lorenzen M.D."/>
            <person name="Butcher S."/>
            <person name="Manak J.R."/>
            <person name="Brown S.J."/>
        </authorList>
    </citation>
    <scope>GENOME REANNOTATION</scope>
    <source>
        <strain evidence="2 3">Georgia GA2</strain>
    </source>
</reference>
<dbReference type="HOGENOM" id="CLU_910084_0_0_1"/>
<evidence type="ECO:0000256" key="1">
    <source>
        <dbReference type="SAM" id="MobiDB-lite"/>
    </source>
</evidence>